<evidence type="ECO:0008006" key="4">
    <source>
        <dbReference type="Google" id="ProtNLM"/>
    </source>
</evidence>
<evidence type="ECO:0000313" key="2">
    <source>
        <dbReference type="EMBL" id="KAK5898604.1"/>
    </source>
</evidence>
<organism evidence="2 3">
    <name type="scientific">Champsocephalus esox</name>
    <name type="common">pike icefish</name>
    <dbReference type="NCBI Taxonomy" id="159716"/>
    <lineage>
        <taxon>Eukaryota</taxon>
        <taxon>Metazoa</taxon>
        <taxon>Chordata</taxon>
        <taxon>Craniata</taxon>
        <taxon>Vertebrata</taxon>
        <taxon>Euteleostomi</taxon>
        <taxon>Actinopterygii</taxon>
        <taxon>Neopterygii</taxon>
        <taxon>Teleostei</taxon>
        <taxon>Neoteleostei</taxon>
        <taxon>Acanthomorphata</taxon>
        <taxon>Eupercaria</taxon>
        <taxon>Perciformes</taxon>
        <taxon>Notothenioidei</taxon>
        <taxon>Channichthyidae</taxon>
        <taxon>Champsocephalus</taxon>
    </lineage>
</organism>
<name>A0AAN8C7Q3_9TELE</name>
<sequence>MAIPASSPWLVSEMGEALCSVVAPPPYSYDPNGMDLPRDCRVLQYYFNLGVQSCWQQQSYPPTPQEVSYPYQHYSPYLSQEPPLHAAAPSYPETTRSPHHSPSSYPESSRAGDGQTDGHSSGPSSSMEASHPVNPPRPAVSGSNPLMHLPYEAPPTSYLPSAPAPSPLPHPSHLSHHSSYHCLPHSAHWGALQNGGHTARVYCPPPPPTWWVISQPSPPTTPPTTSPPSI</sequence>
<accession>A0AAN8C7Q3</accession>
<evidence type="ECO:0000256" key="1">
    <source>
        <dbReference type="SAM" id="MobiDB-lite"/>
    </source>
</evidence>
<dbReference type="Proteomes" id="UP001335648">
    <property type="component" value="Unassembled WGS sequence"/>
</dbReference>
<feature type="region of interest" description="Disordered" evidence="1">
    <location>
        <begin position="157"/>
        <end position="176"/>
    </location>
</feature>
<reference evidence="2 3" key="1">
    <citation type="journal article" date="2023" name="Mol. Biol. Evol.">
        <title>Genomics of Secondarily Temperate Adaptation in the Only Non-Antarctic Icefish.</title>
        <authorList>
            <person name="Rivera-Colon A.G."/>
            <person name="Rayamajhi N."/>
            <person name="Minhas B.F."/>
            <person name="Madrigal G."/>
            <person name="Bilyk K.T."/>
            <person name="Yoon V."/>
            <person name="Hune M."/>
            <person name="Gregory S."/>
            <person name="Cheng C.H.C."/>
            <person name="Catchen J.M."/>
        </authorList>
    </citation>
    <scope>NUCLEOTIDE SEQUENCE [LARGE SCALE GENOMIC DNA]</scope>
    <source>
        <strain evidence="2">JC2023a</strain>
    </source>
</reference>
<proteinExistence type="predicted"/>
<protein>
    <recommendedName>
        <fullName evidence="4">N-acetylglucosaminyldiphosphodolichol N-acetylglucosaminyltransferase</fullName>
    </recommendedName>
</protein>
<feature type="compositionally biased region" description="Low complexity" evidence="1">
    <location>
        <begin position="92"/>
        <end position="109"/>
    </location>
</feature>
<keyword evidence="3" id="KW-1185">Reference proteome</keyword>
<feature type="compositionally biased region" description="Polar residues" evidence="1">
    <location>
        <begin position="117"/>
        <end position="128"/>
    </location>
</feature>
<dbReference type="PRINTS" id="PR01217">
    <property type="entry name" value="PRICHEXTENSN"/>
</dbReference>
<evidence type="ECO:0000313" key="3">
    <source>
        <dbReference type="Proteomes" id="UP001335648"/>
    </source>
</evidence>
<comment type="caution">
    <text evidence="2">The sequence shown here is derived from an EMBL/GenBank/DDBJ whole genome shotgun (WGS) entry which is preliminary data.</text>
</comment>
<dbReference type="AlphaFoldDB" id="A0AAN8C7Q3"/>
<dbReference type="EMBL" id="JAULUE010002052">
    <property type="protein sequence ID" value="KAK5898604.1"/>
    <property type="molecule type" value="Genomic_DNA"/>
</dbReference>
<feature type="region of interest" description="Disordered" evidence="1">
    <location>
        <begin position="82"/>
        <end position="152"/>
    </location>
</feature>
<gene>
    <name evidence="2" type="ORF">CesoFtcFv8_008165</name>
</gene>